<evidence type="ECO:0000313" key="3">
    <source>
        <dbReference type="EMBL" id="GGR71044.1"/>
    </source>
</evidence>
<dbReference type="Proteomes" id="UP000606194">
    <property type="component" value="Unassembled WGS sequence"/>
</dbReference>
<dbReference type="InterPro" id="IPR000757">
    <property type="entry name" value="Beta-glucanase-like"/>
</dbReference>
<dbReference type="PROSITE" id="PS51762">
    <property type="entry name" value="GH16_2"/>
    <property type="match status" value="1"/>
</dbReference>
<reference evidence="3" key="1">
    <citation type="journal article" date="2014" name="Int. J. Syst. Evol. Microbiol.">
        <title>Complete genome sequence of Corynebacterium casei LMG S-19264T (=DSM 44701T), isolated from a smear-ripened cheese.</title>
        <authorList>
            <consortium name="US DOE Joint Genome Institute (JGI-PGF)"/>
            <person name="Walter F."/>
            <person name="Albersmeier A."/>
            <person name="Kalinowski J."/>
            <person name="Ruckert C."/>
        </authorList>
    </citation>
    <scope>NUCLEOTIDE SEQUENCE</scope>
    <source>
        <strain evidence="3">JCM 4386</strain>
    </source>
</reference>
<name>A0A918FR50_9ACTN</name>
<dbReference type="Gene3D" id="2.60.120.200">
    <property type="match status" value="1"/>
</dbReference>
<organism evidence="3 4">
    <name type="scientific">Streptomyces humidus</name>
    <dbReference type="NCBI Taxonomy" id="52259"/>
    <lineage>
        <taxon>Bacteria</taxon>
        <taxon>Bacillati</taxon>
        <taxon>Actinomycetota</taxon>
        <taxon>Actinomycetes</taxon>
        <taxon>Kitasatosporales</taxon>
        <taxon>Streptomycetaceae</taxon>
        <taxon>Streptomyces</taxon>
    </lineage>
</organism>
<dbReference type="CDD" id="cd00413">
    <property type="entry name" value="Glyco_hydrolase_16"/>
    <property type="match status" value="1"/>
</dbReference>
<protein>
    <recommendedName>
        <fullName evidence="2">GH16 domain-containing protein</fullName>
    </recommendedName>
</protein>
<accession>A0A918FR50</accession>
<evidence type="ECO:0000259" key="2">
    <source>
        <dbReference type="PROSITE" id="PS51762"/>
    </source>
</evidence>
<feature type="domain" description="GH16" evidence="2">
    <location>
        <begin position="24"/>
        <end position="290"/>
    </location>
</feature>
<dbReference type="GO" id="GO:0004553">
    <property type="term" value="F:hydrolase activity, hydrolyzing O-glycosyl compounds"/>
    <property type="evidence" value="ECO:0007669"/>
    <property type="project" value="InterPro"/>
</dbReference>
<dbReference type="AlphaFoldDB" id="A0A918FR50"/>
<feature type="chain" id="PRO_5038350464" description="GH16 domain-containing protein" evidence="1">
    <location>
        <begin position="28"/>
        <end position="313"/>
    </location>
</feature>
<sequence length="313" mass="34071">MVGPALPSRTRAAVALVASVMTCAALAALPGPARAAADHRRIPSTRAVVGPALFDDFDYLSSVDQRLAQHGWTLRSGQGGPGVSGATWKPQNITFATASGNSVMTMRSGTDGTAAGTEHTEILQQRKFLYGTYAARVRFGDVPIIGPDGDHMVQAFFTVSPLDRPLDPAYSELDFEYVPNGGWGIPSSALLATSWETYAEDPPQEENVSTQERASFNDWHDLVITVDSGTITYFVDGRLFATHGEPYVPESAMSIRFNHWLTDLRGITGRKKRAYEEKVDYVYFVQDQVLTPAAVQAAVADYRSRGVTFEDTV</sequence>
<dbReference type="InterPro" id="IPR013320">
    <property type="entry name" value="ConA-like_dom_sf"/>
</dbReference>
<dbReference type="EMBL" id="BMTL01000003">
    <property type="protein sequence ID" value="GGR71044.1"/>
    <property type="molecule type" value="Genomic_DNA"/>
</dbReference>
<dbReference type="GO" id="GO:0005975">
    <property type="term" value="P:carbohydrate metabolic process"/>
    <property type="evidence" value="ECO:0007669"/>
    <property type="project" value="InterPro"/>
</dbReference>
<dbReference type="RefSeq" id="WP_229877766.1">
    <property type="nucleotide sequence ID" value="NZ_BMTL01000003.1"/>
</dbReference>
<evidence type="ECO:0000256" key="1">
    <source>
        <dbReference type="SAM" id="SignalP"/>
    </source>
</evidence>
<keyword evidence="4" id="KW-1185">Reference proteome</keyword>
<feature type="signal peptide" evidence="1">
    <location>
        <begin position="1"/>
        <end position="27"/>
    </location>
</feature>
<comment type="caution">
    <text evidence="3">The sequence shown here is derived from an EMBL/GenBank/DDBJ whole genome shotgun (WGS) entry which is preliminary data.</text>
</comment>
<gene>
    <name evidence="3" type="ORF">GCM10010269_07260</name>
</gene>
<reference evidence="3" key="2">
    <citation type="submission" date="2020-09" db="EMBL/GenBank/DDBJ databases">
        <authorList>
            <person name="Sun Q."/>
            <person name="Ohkuma M."/>
        </authorList>
    </citation>
    <scope>NUCLEOTIDE SEQUENCE</scope>
    <source>
        <strain evidence="3">JCM 4386</strain>
    </source>
</reference>
<proteinExistence type="predicted"/>
<keyword evidence="1" id="KW-0732">Signal</keyword>
<dbReference type="Pfam" id="PF00722">
    <property type="entry name" value="Glyco_hydro_16"/>
    <property type="match status" value="1"/>
</dbReference>
<dbReference type="SUPFAM" id="SSF49899">
    <property type="entry name" value="Concanavalin A-like lectins/glucanases"/>
    <property type="match status" value="1"/>
</dbReference>
<evidence type="ECO:0000313" key="4">
    <source>
        <dbReference type="Proteomes" id="UP000606194"/>
    </source>
</evidence>